<organism evidence="2 3">
    <name type="scientific">Aspergillus novoparasiticus</name>
    <dbReference type="NCBI Taxonomy" id="986946"/>
    <lineage>
        <taxon>Eukaryota</taxon>
        <taxon>Fungi</taxon>
        <taxon>Dikarya</taxon>
        <taxon>Ascomycota</taxon>
        <taxon>Pezizomycotina</taxon>
        <taxon>Eurotiomycetes</taxon>
        <taxon>Eurotiomycetidae</taxon>
        <taxon>Eurotiales</taxon>
        <taxon>Aspergillaceae</taxon>
        <taxon>Aspergillus</taxon>
        <taxon>Aspergillus subgen. Circumdati</taxon>
    </lineage>
</organism>
<name>A0A5N6F192_9EURO</name>
<sequence length="157" mass="17494">MPRYACMYRSHIPTADMRVTLTFRLENYRIDNLRLGSPSDGEGCGVTRKITSQGTSDALLFIMCLYCIFASFQTCIPSVYPALLGCVFGRMDSRLSCLLVLADCLVTWLTSFLSHAWLFQPGSVECGLIAWVVPRLLSYSWAGEQSNTDSLARLTTV</sequence>
<feature type="transmembrane region" description="Helical" evidence="1">
    <location>
        <begin position="58"/>
        <end position="83"/>
    </location>
</feature>
<dbReference type="EMBL" id="ML733405">
    <property type="protein sequence ID" value="KAB8223592.1"/>
    <property type="molecule type" value="Genomic_DNA"/>
</dbReference>
<dbReference type="Proteomes" id="UP000326799">
    <property type="component" value="Unassembled WGS sequence"/>
</dbReference>
<accession>A0A5N6F192</accession>
<evidence type="ECO:0000313" key="2">
    <source>
        <dbReference type="EMBL" id="KAB8223592.1"/>
    </source>
</evidence>
<keyword evidence="1" id="KW-1133">Transmembrane helix</keyword>
<keyword evidence="3" id="KW-1185">Reference proteome</keyword>
<evidence type="ECO:0000256" key="1">
    <source>
        <dbReference type="SAM" id="Phobius"/>
    </source>
</evidence>
<dbReference type="AlphaFoldDB" id="A0A5N6F192"/>
<keyword evidence="1" id="KW-0472">Membrane</keyword>
<evidence type="ECO:0000313" key="3">
    <source>
        <dbReference type="Proteomes" id="UP000326799"/>
    </source>
</evidence>
<proteinExistence type="predicted"/>
<protein>
    <submittedName>
        <fullName evidence="2">Uncharacterized protein</fullName>
    </submittedName>
</protein>
<gene>
    <name evidence="2" type="ORF">BDV33DRAFT_167290</name>
</gene>
<reference evidence="2 3" key="1">
    <citation type="submission" date="2019-04" db="EMBL/GenBank/DDBJ databases">
        <title>Fungal friends and foes A comparative genomics study of 23 Aspergillus species from section Flavi.</title>
        <authorList>
            <consortium name="DOE Joint Genome Institute"/>
            <person name="Kjaerbolling I."/>
            <person name="Vesth T.C."/>
            <person name="Frisvad J.C."/>
            <person name="Nybo J.L."/>
            <person name="Theobald S."/>
            <person name="Kildgaard S."/>
            <person name="Petersen T.I."/>
            <person name="Kuo A."/>
            <person name="Sato A."/>
            <person name="Lyhne E.K."/>
            <person name="Kogle M.E."/>
            <person name="Wiebenga A."/>
            <person name="Kun R.S."/>
            <person name="Lubbers R.J."/>
            <person name="Makela M.R."/>
            <person name="Barry K."/>
            <person name="Chovatia M."/>
            <person name="Clum A."/>
            <person name="Daum C."/>
            <person name="Haridas S."/>
            <person name="He G."/>
            <person name="LaButti K."/>
            <person name="Lipzen A."/>
            <person name="Mondo S."/>
            <person name="Pangilinan J."/>
            <person name="Riley R."/>
            <person name="Salamov A."/>
            <person name="Simmons B.A."/>
            <person name="Magnuson J.K."/>
            <person name="Henrissat B."/>
            <person name="Mortensen U.H."/>
            <person name="Larsen T.O."/>
            <person name="De vries R.P."/>
            <person name="Grigoriev I.V."/>
            <person name="Machida M."/>
            <person name="Baker S.E."/>
            <person name="Andersen M.R."/>
        </authorList>
    </citation>
    <scope>NUCLEOTIDE SEQUENCE [LARGE SCALE GENOMIC DNA]</scope>
    <source>
        <strain evidence="2 3">CBS 126849</strain>
    </source>
</reference>
<keyword evidence="1" id="KW-0812">Transmembrane</keyword>